<accession>A0ABS2WME6</accession>
<keyword evidence="4" id="KW-0479">Metal-binding</keyword>
<evidence type="ECO:0000313" key="5">
    <source>
        <dbReference type="EMBL" id="MBN2910708.1"/>
    </source>
</evidence>
<dbReference type="PRINTS" id="PR00385">
    <property type="entry name" value="P450"/>
</dbReference>
<name>A0ABS2WME6_9BACL</name>
<dbReference type="PROSITE" id="PS00086">
    <property type="entry name" value="CYTOCHROME_P450"/>
    <property type="match status" value="1"/>
</dbReference>
<protein>
    <submittedName>
        <fullName evidence="5">Cytochrome P450</fullName>
    </submittedName>
</protein>
<evidence type="ECO:0000256" key="4">
    <source>
        <dbReference type="RuleBase" id="RU000461"/>
    </source>
</evidence>
<evidence type="ECO:0000256" key="3">
    <source>
        <dbReference type="ARBA" id="ARBA00023033"/>
    </source>
</evidence>
<dbReference type="PANTHER" id="PTHR46696:SF1">
    <property type="entry name" value="CYTOCHROME P450 YJIB-RELATED"/>
    <property type="match status" value="1"/>
</dbReference>
<dbReference type="Pfam" id="PF00067">
    <property type="entry name" value="p450"/>
    <property type="match status" value="1"/>
</dbReference>
<dbReference type="InterPro" id="IPR017972">
    <property type="entry name" value="Cyt_P450_CS"/>
</dbReference>
<sequence length="357" mass="41193">MGSLSLRRREPGSERSSHLFLAKPARQQEEPVFHDSILSLDPPQHTQLRSIVNRSFSPALLREWEPRIRTIAKDLLSQTPPVFDLIRDFAYPLPVTVIADMMGVPSKDQAMFRQWVDRLFMMENDPTNIRFADETKPDERERIRNVQLEMKQYFRDIVHARKQRPQNDLISLLIDSHSRGQISEEEILSICFLLLLAGHITTTNLIGNAVYSLAEDPETYRRLQEDYGNIPLFVEEVLRYHSPVRFVTRTVARDVRLSGEILHAGDTVVAWIASANRDEQVFDRPDRFIADRKPNPHLAFGKGIHFCLGAPLARMEAHIAMQALLSHWNRKEQIQVEEARPVKTIFLNGYEKLTIAS</sequence>
<dbReference type="PANTHER" id="PTHR46696">
    <property type="entry name" value="P450, PUTATIVE (EUROFUNG)-RELATED"/>
    <property type="match status" value="1"/>
</dbReference>
<evidence type="ECO:0000256" key="2">
    <source>
        <dbReference type="ARBA" id="ARBA00022617"/>
    </source>
</evidence>
<dbReference type="Proteomes" id="UP001177120">
    <property type="component" value="Unassembled WGS sequence"/>
</dbReference>
<dbReference type="InterPro" id="IPR001128">
    <property type="entry name" value="Cyt_P450"/>
</dbReference>
<keyword evidence="3 4" id="KW-0503">Monooxygenase</keyword>
<organism evidence="5 6">
    <name type="scientific">Polycladomyces zharkentensis</name>
    <dbReference type="NCBI Taxonomy" id="2807616"/>
    <lineage>
        <taxon>Bacteria</taxon>
        <taxon>Bacillati</taxon>
        <taxon>Bacillota</taxon>
        <taxon>Bacilli</taxon>
        <taxon>Bacillales</taxon>
        <taxon>Thermoactinomycetaceae</taxon>
        <taxon>Polycladomyces</taxon>
    </lineage>
</organism>
<evidence type="ECO:0000256" key="1">
    <source>
        <dbReference type="ARBA" id="ARBA00010617"/>
    </source>
</evidence>
<dbReference type="EMBL" id="JAFHAP010000015">
    <property type="protein sequence ID" value="MBN2910708.1"/>
    <property type="molecule type" value="Genomic_DNA"/>
</dbReference>
<comment type="caution">
    <text evidence="5">The sequence shown here is derived from an EMBL/GenBank/DDBJ whole genome shotgun (WGS) entry which is preliminary data.</text>
</comment>
<keyword evidence="4" id="KW-0560">Oxidoreductase</keyword>
<gene>
    <name evidence="5" type="ORF">JQC72_14505</name>
</gene>
<keyword evidence="4" id="KW-0408">Iron</keyword>
<dbReference type="InterPro" id="IPR036396">
    <property type="entry name" value="Cyt_P450_sf"/>
</dbReference>
<evidence type="ECO:0000313" key="6">
    <source>
        <dbReference type="Proteomes" id="UP001177120"/>
    </source>
</evidence>
<reference evidence="5" key="1">
    <citation type="journal article" date="2024" name="Int. J. Syst. Evol. Microbiol.">
        <title>Polycladomyces zharkentensis sp. nov., a novel thermophilic cellulose- and starch-degrading member of the Bacillota from a geothermal aquifer in Kazakhstan.</title>
        <authorList>
            <person name="Mashzhan A."/>
            <person name="Kistaubayeva A."/>
            <person name="Javier-Lopez R."/>
            <person name="Bissenova U."/>
            <person name="Bissenbay A."/>
            <person name="Birkeland N.K."/>
        </authorList>
    </citation>
    <scope>NUCLEOTIDE SEQUENCE</scope>
    <source>
        <strain evidence="5">ZKZ2T</strain>
    </source>
</reference>
<comment type="similarity">
    <text evidence="1 4">Belongs to the cytochrome P450 family.</text>
</comment>
<keyword evidence="6" id="KW-1185">Reference proteome</keyword>
<dbReference type="RefSeq" id="WP_205496878.1">
    <property type="nucleotide sequence ID" value="NZ_JAFHAP010000015.1"/>
</dbReference>
<dbReference type="SUPFAM" id="SSF48264">
    <property type="entry name" value="Cytochrome P450"/>
    <property type="match status" value="1"/>
</dbReference>
<dbReference type="Gene3D" id="1.10.630.10">
    <property type="entry name" value="Cytochrome P450"/>
    <property type="match status" value="1"/>
</dbReference>
<keyword evidence="2 4" id="KW-0349">Heme</keyword>
<dbReference type="InterPro" id="IPR002397">
    <property type="entry name" value="Cyt_P450_B"/>
</dbReference>
<dbReference type="PRINTS" id="PR00359">
    <property type="entry name" value="BP450"/>
</dbReference>
<proteinExistence type="inferred from homology"/>